<protein>
    <recommendedName>
        <fullName evidence="6">WAT1-related protein</fullName>
    </recommendedName>
</protein>
<dbReference type="GO" id="GO:0022857">
    <property type="term" value="F:transmembrane transporter activity"/>
    <property type="evidence" value="ECO:0007669"/>
    <property type="project" value="InterPro"/>
</dbReference>
<dbReference type="InterPro" id="IPR000620">
    <property type="entry name" value="EamA_dom"/>
</dbReference>
<organism evidence="8 9">
    <name type="scientific">Acacia crassicarpa</name>
    <name type="common">northern wattle</name>
    <dbReference type="NCBI Taxonomy" id="499986"/>
    <lineage>
        <taxon>Eukaryota</taxon>
        <taxon>Viridiplantae</taxon>
        <taxon>Streptophyta</taxon>
        <taxon>Embryophyta</taxon>
        <taxon>Tracheophyta</taxon>
        <taxon>Spermatophyta</taxon>
        <taxon>Magnoliopsida</taxon>
        <taxon>eudicotyledons</taxon>
        <taxon>Gunneridae</taxon>
        <taxon>Pentapetalae</taxon>
        <taxon>rosids</taxon>
        <taxon>fabids</taxon>
        <taxon>Fabales</taxon>
        <taxon>Fabaceae</taxon>
        <taxon>Caesalpinioideae</taxon>
        <taxon>mimosoid clade</taxon>
        <taxon>Acacieae</taxon>
        <taxon>Acacia</taxon>
    </lineage>
</organism>
<keyword evidence="3 6" id="KW-0812">Transmembrane</keyword>
<dbReference type="PANTHER" id="PTHR31218">
    <property type="entry name" value="WAT1-RELATED PROTEIN"/>
    <property type="match status" value="1"/>
</dbReference>
<dbReference type="Proteomes" id="UP001293593">
    <property type="component" value="Unassembled WGS sequence"/>
</dbReference>
<feature type="transmembrane region" description="Helical" evidence="6">
    <location>
        <begin position="82"/>
        <end position="101"/>
    </location>
</feature>
<feature type="domain" description="EamA" evidence="7">
    <location>
        <begin position="21"/>
        <end position="100"/>
    </location>
</feature>
<comment type="subcellular location">
    <subcellularLocation>
        <location evidence="1 6">Membrane</location>
        <topology evidence="1 6">Multi-pass membrane protein</topology>
    </subcellularLocation>
</comment>
<dbReference type="InterPro" id="IPR030184">
    <property type="entry name" value="WAT1-related"/>
</dbReference>
<sequence length="129" mass="14329">MAAIQSTVFGLCVERDWRQWRLGWNLRLFTVVFAGVVASGVMVIAIAWCVQMKGPLLVSSYSPIMLFFVVVAGSYVLDEKLFLGSVIGAVLIVLGLYLVLWGKMKEANKMKAQTTTTKDQQQQQDPEAI</sequence>
<keyword evidence="4 6" id="KW-1133">Transmembrane helix</keyword>
<evidence type="ECO:0000256" key="5">
    <source>
        <dbReference type="ARBA" id="ARBA00023136"/>
    </source>
</evidence>
<evidence type="ECO:0000256" key="2">
    <source>
        <dbReference type="ARBA" id="ARBA00007635"/>
    </source>
</evidence>
<evidence type="ECO:0000256" key="3">
    <source>
        <dbReference type="ARBA" id="ARBA00022692"/>
    </source>
</evidence>
<evidence type="ECO:0000259" key="7">
    <source>
        <dbReference type="Pfam" id="PF00892"/>
    </source>
</evidence>
<evidence type="ECO:0000313" key="8">
    <source>
        <dbReference type="EMBL" id="KAK4254335.1"/>
    </source>
</evidence>
<dbReference type="InterPro" id="IPR037185">
    <property type="entry name" value="EmrE-like"/>
</dbReference>
<gene>
    <name evidence="8" type="ORF">QN277_009734</name>
</gene>
<dbReference type="GO" id="GO:0016020">
    <property type="term" value="C:membrane"/>
    <property type="evidence" value="ECO:0007669"/>
    <property type="project" value="UniProtKB-SubCell"/>
</dbReference>
<evidence type="ECO:0000256" key="4">
    <source>
        <dbReference type="ARBA" id="ARBA00022989"/>
    </source>
</evidence>
<dbReference type="SUPFAM" id="SSF103481">
    <property type="entry name" value="Multidrug resistance efflux transporter EmrE"/>
    <property type="match status" value="1"/>
</dbReference>
<dbReference type="AlphaFoldDB" id="A0AAE1M639"/>
<dbReference type="EMBL" id="JAWXYG010000014">
    <property type="protein sequence ID" value="KAK4254335.1"/>
    <property type="molecule type" value="Genomic_DNA"/>
</dbReference>
<feature type="transmembrane region" description="Helical" evidence="6">
    <location>
        <begin position="28"/>
        <end position="49"/>
    </location>
</feature>
<proteinExistence type="inferred from homology"/>
<reference evidence="8" key="1">
    <citation type="submission" date="2023-10" db="EMBL/GenBank/DDBJ databases">
        <title>Chromosome-level genome of the transformable northern wattle, Acacia crassicarpa.</title>
        <authorList>
            <person name="Massaro I."/>
            <person name="Sinha N.R."/>
            <person name="Poethig S."/>
            <person name="Leichty A.R."/>
        </authorList>
    </citation>
    <scope>NUCLEOTIDE SEQUENCE</scope>
    <source>
        <strain evidence="8">Acra3RX</strain>
        <tissue evidence="8">Leaf</tissue>
    </source>
</reference>
<evidence type="ECO:0000256" key="1">
    <source>
        <dbReference type="ARBA" id="ARBA00004141"/>
    </source>
</evidence>
<evidence type="ECO:0000256" key="6">
    <source>
        <dbReference type="RuleBase" id="RU363077"/>
    </source>
</evidence>
<accession>A0AAE1M639</accession>
<comment type="similarity">
    <text evidence="2 6">Belongs to the drug/metabolite transporter (DMT) superfamily. Plant drug/metabolite exporter (P-DME) (TC 2.A.7.4) family.</text>
</comment>
<feature type="transmembrane region" description="Helical" evidence="6">
    <location>
        <begin position="56"/>
        <end position="76"/>
    </location>
</feature>
<keyword evidence="5 6" id="KW-0472">Membrane</keyword>
<evidence type="ECO:0000313" key="9">
    <source>
        <dbReference type="Proteomes" id="UP001293593"/>
    </source>
</evidence>
<keyword evidence="9" id="KW-1185">Reference proteome</keyword>
<dbReference type="Pfam" id="PF00892">
    <property type="entry name" value="EamA"/>
    <property type="match status" value="1"/>
</dbReference>
<name>A0AAE1M639_9FABA</name>
<comment type="caution">
    <text evidence="6">Lacks conserved residue(s) required for the propagation of feature annotation.</text>
</comment>
<comment type="caution">
    <text evidence="8">The sequence shown here is derived from an EMBL/GenBank/DDBJ whole genome shotgun (WGS) entry which is preliminary data.</text>
</comment>